<proteinExistence type="predicted"/>
<evidence type="ECO:0000256" key="1">
    <source>
        <dbReference type="SAM" id="Phobius"/>
    </source>
</evidence>
<dbReference type="EMBL" id="JANPWB010000016">
    <property type="protein sequence ID" value="KAJ1085550.1"/>
    <property type="molecule type" value="Genomic_DNA"/>
</dbReference>
<evidence type="ECO:0000313" key="3">
    <source>
        <dbReference type="Proteomes" id="UP001066276"/>
    </source>
</evidence>
<keyword evidence="3" id="KW-1185">Reference proteome</keyword>
<feature type="transmembrane region" description="Helical" evidence="1">
    <location>
        <begin position="7"/>
        <end position="28"/>
    </location>
</feature>
<comment type="caution">
    <text evidence="2">The sequence shown here is derived from an EMBL/GenBank/DDBJ whole genome shotgun (WGS) entry which is preliminary data.</text>
</comment>
<keyword evidence="1" id="KW-0472">Membrane</keyword>
<sequence length="186" mass="20793">MTRLKRYLSALGLLMGALFCIAFIQRWVPLTLDLRAVMPARGYRFQLRGKTGELLKDNPLKAGAGPRVQRWDALTLCPDYTRRLDLKSRLPHLLGRVILGRADYLRLLQLLWLPASALVGRNPVSTAVFFLASLIPLTILQEELPMPDTCSSGPSFQGHEDQSRVIDGSLDQTEDILRLVELGNGD</sequence>
<accession>A0AAV7LD53</accession>
<organism evidence="2 3">
    <name type="scientific">Pleurodeles waltl</name>
    <name type="common">Iberian ribbed newt</name>
    <dbReference type="NCBI Taxonomy" id="8319"/>
    <lineage>
        <taxon>Eukaryota</taxon>
        <taxon>Metazoa</taxon>
        <taxon>Chordata</taxon>
        <taxon>Craniata</taxon>
        <taxon>Vertebrata</taxon>
        <taxon>Euteleostomi</taxon>
        <taxon>Amphibia</taxon>
        <taxon>Batrachia</taxon>
        <taxon>Caudata</taxon>
        <taxon>Salamandroidea</taxon>
        <taxon>Salamandridae</taxon>
        <taxon>Pleurodelinae</taxon>
        <taxon>Pleurodeles</taxon>
    </lineage>
</organism>
<keyword evidence="1" id="KW-0812">Transmembrane</keyword>
<gene>
    <name evidence="2" type="ORF">NDU88_005680</name>
</gene>
<reference evidence="2" key="1">
    <citation type="journal article" date="2022" name="bioRxiv">
        <title>Sequencing and chromosome-scale assembly of the giantPleurodeles waltlgenome.</title>
        <authorList>
            <person name="Brown T."/>
            <person name="Elewa A."/>
            <person name="Iarovenko S."/>
            <person name="Subramanian E."/>
            <person name="Araus A.J."/>
            <person name="Petzold A."/>
            <person name="Susuki M."/>
            <person name="Suzuki K.-i.T."/>
            <person name="Hayashi T."/>
            <person name="Toyoda A."/>
            <person name="Oliveira C."/>
            <person name="Osipova E."/>
            <person name="Leigh N.D."/>
            <person name="Simon A."/>
            <person name="Yun M.H."/>
        </authorList>
    </citation>
    <scope>NUCLEOTIDE SEQUENCE</scope>
    <source>
        <strain evidence="2">20211129_DDA</strain>
        <tissue evidence="2">Liver</tissue>
    </source>
</reference>
<dbReference type="AlphaFoldDB" id="A0AAV7LD53"/>
<protein>
    <submittedName>
        <fullName evidence="2">Uncharacterized protein</fullName>
    </submittedName>
</protein>
<keyword evidence="1" id="KW-1133">Transmembrane helix</keyword>
<dbReference type="Proteomes" id="UP001066276">
    <property type="component" value="Chromosome 12"/>
</dbReference>
<evidence type="ECO:0000313" key="2">
    <source>
        <dbReference type="EMBL" id="KAJ1085550.1"/>
    </source>
</evidence>
<name>A0AAV7LD53_PLEWA</name>